<evidence type="ECO:0000259" key="6">
    <source>
        <dbReference type="Pfam" id="PF15447"/>
    </source>
</evidence>
<feature type="compositionally biased region" description="Basic and acidic residues" evidence="1">
    <location>
        <begin position="759"/>
        <end position="768"/>
    </location>
</feature>
<organism evidence="9 10">
    <name type="scientific">Plasmodium falciparum (isolate 7G8)</name>
    <dbReference type="NCBI Taxonomy" id="57266"/>
    <lineage>
        <taxon>Eukaryota</taxon>
        <taxon>Sar</taxon>
        <taxon>Alveolata</taxon>
        <taxon>Apicomplexa</taxon>
        <taxon>Aconoidasida</taxon>
        <taxon>Haemosporida</taxon>
        <taxon>Plasmodiidae</taxon>
        <taxon>Plasmodium</taxon>
        <taxon>Plasmodium (Laverania)</taxon>
    </lineage>
</organism>
<feature type="domain" description="Plasmodium falciparum erythrocyte membrane protein 1 acidic terminal segment" evidence="5">
    <location>
        <begin position="1726"/>
        <end position="1921"/>
    </location>
</feature>
<feature type="compositionally biased region" description="Pro residues" evidence="1">
    <location>
        <begin position="1657"/>
        <end position="1671"/>
    </location>
</feature>
<feature type="transmembrane region" description="Helical" evidence="2">
    <location>
        <begin position="1699"/>
        <end position="1725"/>
    </location>
</feature>
<feature type="compositionally biased region" description="Acidic residues" evidence="1">
    <location>
        <begin position="1597"/>
        <end position="1608"/>
    </location>
</feature>
<feature type="domain" description="Duffy-binding-like" evidence="8">
    <location>
        <begin position="314"/>
        <end position="490"/>
    </location>
</feature>
<dbReference type="InterPro" id="IPR054595">
    <property type="entry name" value="DBL_C"/>
</dbReference>
<dbReference type="GO" id="GO:0016020">
    <property type="term" value="C:membrane"/>
    <property type="evidence" value="ECO:0007669"/>
    <property type="project" value="InterPro"/>
</dbReference>
<feature type="region of interest" description="Disordered" evidence="1">
    <location>
        <begin position="1062"/>
        <end position="1084"/>
    </location>
</feature>
<reference evidence="9 10" key="2">
    <citation type="submission" date="2013-02" db="EMBL/GenBank/DDBJ databases">
        <title>The Genome Sequence of Plasmodium falciparum 7G8.</title>
        <authorList>
            <consortium name="The Broad Institute Genome Sequencing Platform"/>
            <consortium name="The Broad Institute Genome Sequencing Center for Infectious Disease"/>
            <person name="Neafsey D."/>
            <person name="Cheeseman I."/>
            <person name="Volkman S."/>
            <person name="Adams J."/>
            <person name="Walker B."/>
            <person name="Young S.K."/>
            <person name="Zeng Q."/>
            <person name="Gargeya S."/>
            <person name="Fitzgerald M."/>
            <person name="Haas B."/>
            <person name="Abouelleil A."/>
            <person name="Alvarado L."/>
            <person name="Arachchi H.M."/>
            <person name="Berlin A.M."/>
            <person name="Chapman S.B."/>
            <person name="Dewar J."/>
            <person name="Goldberg J."/>
            <person name="Griggs A."/>
            <person name="Gujja S."/>
            <person name="Hansen M."/>
            <person name="Howarth C."/>
            <person name="Imamovic A."/>
            <person name="Larimer J."/>
            <person name="McCowan C."/>
            <person name="Murphy C."/>
            <person name="Neiman D."/>
            <person name="Pearson M."/>
            <person name="Priest M."/>
            <person name="Roberts A."/>
            <person name="Saif S."/>
            <person name="Shea T."/>
            <person name="Sisk P."/>
            <person name="Sykes S."/>
            <person name="Wortman J."/>
            <person name="Nusbaum C."/>
            <person name="Birren B."/>
        </authorList>
    </citation>
    <scope>NUCLEOTIDE SEQUENCE [LARGE SCALE GENOMIC DNA]</scope>
    <source>
        <strain evidence="9 10">7G8</strain>
    </source>
</reference>
<dbReference type="InterPro" id="IPR004258">
    <property type="entry name" value="DBL"/>
</dbReference>
<feature type="compositionally biased region" description="Basic and acidic residues" evidence="1">
    <location>
        <begin position="1632"/>
        <end position="1647"/>
    </location>
</feature>
<feature type="compositionally biased region" description="Polar residues" evidence="1">
    <location>
        <begin position="995"/>
        <end position="1007"/>
    </location>
</feature>
<dbReference type="FunFam" id="1.10.1900.40:FF:000002">
    <property type="entry name" value="Erythrocyte membrane protein 1, PfEMP1"/>
    <property type="match status" value="1"/>
</dbReference>
<feature type="region of interest" description="Disordered" evidence="1">
    <location>
        <begin position="759"/>
        <end position="850"/>
    </location>
</feature>
<protein>
    <recommendedName>
        <fullName evidence="11">Erythrocyte membrane protein 1</fullName>
    </recommendedName>
</protein>
<feature type="domain" description="Duffy-antigen binding" evidence="4">
    <location>
        <begin position="120"/>
        <end position="310"/>
    </location>
</feature>
<dbReference type="GO" id="GO:0046789">
    <property type="term" value="F:host cell surface receptor binding"/>
    <property type="evidence" value="ECO:0007669"/>
    <property type="project" value="InterPro"/>
</dbReference>
<evidence type="ECO:0000256" key="1">
    <source>
        <dbReference type="SAM" id="MobiDB-lite"/>
    </source>
</evidence>
<dbReference type="Pfam" id="PF22672">
    <property type="entry name" value="DBL_C"/>
    <property type="match status" value="2"/>
</dbReference>
<feature type="compositionally biased region" description="Basic and acidic residues" evidence="1">
    <location>
        <begin position="39"/>
        <end position="51"/>
    </location>
</feature>
<dbReference type="InterPro" id="IPR029210">
    <property type="entry name" value="PfEMP1_NTS"/>
</dbReference>
<feature type="domain" description="Plasmodium falciparum erythrocyte membrane protein-1 N-terminal segment" evidence="6">
    <location>
        <begin position="23"/>
        <end position="59"/>
    </location>
</feature>
<proteinExistence type="predicted"/>
<dbReference type="Gene3D" id="1.20.58.1930">
    <property type="match status" value="1"/>
</dbReference>
<dbReference type="EMBL" id="KE123579">
    <property type="protein sequence ID" value="EUR81790.1"/>
    <property type="molecule type" value="Genomic_DNA"/>
</dbReference>
<evidence type="ECO:0000256" key="2">
    <source>
        <dbReference type="SAM" id="Phobius"/>
    </source>
</evidence>
<dbReference type="Pfam" id="PF05424">
    <property type="entry name" value="Duffy_binding"/>
    <property type="match status" value="2"/>
</dbReference>
<feature type="compositionally biased region" description="Polar residues" evidence="1">
    <location>
        <begin position="1676"/>
        <end position="1689"/>
    </location>
</feature>
<dbReference type="FunFam" id="1.20.58.830:FF:000003">
    <property type="entry name" value="Erythrocyte membrane protein 1, PfEMP1"/>
    <property type="match status" value="1"/>
</dbReference>
<dbReference type="InterPro" id="IPR044932">
    <property type="entry name" value="PfEMP1_ATS_sf"/>
</dbReference>
<feature type="region of interest" description="Disordered" evidence="1">
    <location>
        <begin position="913"/>
        <end position="943"/>
    </location>
</feature>
<feature type="region of interest" description="Disordered" evidence="1">
    <location>
        <begin position="1146"/>
        <end position="1166"/>
    </location>
</feature>
<evidence type="ECO:0000259" key="7">
    <source>
        <dbReference type="Pfam" id="PF18562"/>
    </source>
</evidence>
<feature type="domain" description="Duffy-binding-like" evidence="8">
    <location>
        <begin position="1183"/>
        <end position="1334"/>
    </location>
</feature>
<feature type="region of interest" description="Disordered" evidence="1">
    <location>
        <begin position="402"/>
        <end position="428"/>
    </location>
</feature>
<feature type="domain" description="Duffy-antigen binding" evidence="4">
    <location>
        <begin position="900"/>
        <end position="1112"/>
    </location>
</feature>
<dbReference type="SUPFAM" id="SSF140924">
    <property type="entry name" value="Duffy binding domain-like"/>
    <property type="match status" value="4"/>
</dbReference>
<dbReference type="Pfam" id="PF03011">
    <property type="entry name" value="PFEMP"/>
    <property type="match status" value="2"/>
</dbReference>
<evidence type="ECO:0000313" key="10">
    <source>
        <dbReference type="Proteomes" id="UP000030688"/>
    </source>
</evidence>
<dbReference type="Gene3D" id="1.20.58.830">
    <property type="match status" value="3"/>
</dbReference>
<accession>W7FUX4</accession>
<dbReference type="Pfam" id="PF18562">
    <property type="entry name" value="CIDR1_gamma"/>
    <property type="match status" value="1"/>
</dbReference>
<feature type="region of interest" description="Disordered" evidence="1">
    <location>
        <begin position="986"/>
        <end position="1008"/>
    </location>
</feature>
<feature type="domain" description="Duffy-binding-like" evidence="3">
    <location>
        <begin position="623"/>
        <end position="768"/>
    </location>
</feature>
<feature type="compositionally biased region" description="Polar residues" evidence="1">
    <location>
        <begin position="1150"/>
        <end position="1166"/>
    </location>
</feature>
<dbReference type="InterPro" id="IPR041480">
    <property type="entry name" value="CIDR1_gamma"/>
</dbReference>
<evidence type="ECO:0000259" key="8">
    <source>
        <dbReference type="Pfam" id="PF22672"/>
    </source>
</evidence>
<keyword evidence="2" id="KW-0472">Membrane</keyword>
<feature type="domain" description="Duffy-binding-like" evidence="3">
    <location>
        <begin position="1444"/>
        <end position="1583"/>
    </location>
</feature>
<feature type="compositionally biased region" description="Polar residues" evidence="1">
    <location>
        <begin position="918"/>
        <end position="943"/>
    </location>
</feature>
<sequence length="1935" mass="218145">MAKPVRRGAGSGGDADMYKSAKDAKELLDMIGKDVHDQVEKEAKERNKGELKGNLTSATEGSSELIDSLDPCTFEYDKHTTSANVNTKPCEKDGNVDRFSDKEGAECATSKIKDSKNYRGACAPYRRLHVCDKNMEKIPTSMTTHKLLAEVCYAAKYEGESISLYYPQYQNKYHDTGFTTCTMLARSFADIGDIVRGRDLYRGDNKKDKAQKLKLQDNLNKIFKNIKNTNSRLTDLTDDQIREYWWALNRQDVWKALTCKADNSNRYFRQTCNDNESLSHASHKCRCKKKDNTPDDQVPTYFDYVPQYLRWFEEWAEDFCRKRKHKLKDAIKKCREGRDEKDQPIYCDLNRHDCVKTIRGDHIFVERTECHDCSVACKPFVKWIDKQKVEFDKQKRKYADEMKKYKNGGGGSGRRRRRRDARSSGNNSNYDGYESKFYNILKGTNYKNVEDFLKKLNDEAICKDQPQVGNEIADPVDFTEDTHTTFSHTKYCQACPWCGAEPKRDGGGWKDTEDTECDPGKSYKNYENTQIPILTGDKEQLDILKKYKKFCNGNGEKGANGGAPGGKGENGASGKNGDNITETWQCYYEKKENNDGKEDINFCVLQNNETGTSKKNSMSYNAFFWDWVYHMLHDSLDWRKQLGNCINDAKSGQCENKCNSKCECFEKWVVKKKEEWKNIKIHFKKQKDIPAQMHDITLELLLKKDLLLKSIEDTHADAKDIKHIKDLLEKEETAGVLVVASSGEDNTTIDKLLKHEEDEATKCKKCQEPPKPPAGESPGRSAVPSPDSPPPVIPAGNGGDADSDDDNHSSEEEDDEDDEEEEEEEEPQKEEETANGEPQKEASPTPAPTVENICDTVKSALTSGNLNTACTQKYGGNNSRLGWKCIPSGTTSGDATGGSICVPPRRRRLYVTPLTKLTGDNTETSQGEKSPQGTPPATSSRAQSDPLLTAFVESAAVETFFLWDRYKKLNTPQSGSLLGVAAAQLPQQPDGAGGSEQTPQTQLQSGTIPPDFLRQMFYTLGDYRDLCVGVKDDVAEALKASGDNKSSKNPMQEISEKIKSVIENSGEQPPPAKKNPGQTTKPEEWWNDTLGPAVWNGMICALTYDTDSGGKEQAPTQNEKVRKAFFGDNNKPKETKYEYKNVKLEDESGSKPTTTTQIASPSSENTPLTQFVLRPPYFRYLEEWGQNFCKERKKRLDQIYRECKVGQGNGKNGNKKCSGYGEHCDDQLKDNPSTLSDLMCQDCGKYCSFYKKWINTKRDEFNKQSNAYSEQKKKYEDESNGAGRNNGGNGFCGTIKTTSTTAKDFLQKLGSCSKTNNGGSEITFDDSGDTFKPAENCKPCSEFKIKCNGNDHCDNSNGNNCKDNKITAEKIAKLSDSTVLDMRVSDSNTTGFEDLNKCTNADIFKGIRKEQWECGNFCGYVVCKRDKVEGRANGEKQIITIKALLHRWLQYFLEDYNKINKKLKTCTNDKGSKCITECVDTWISNKQQERKNIKDHYQKQYGVNDSNNSFSVKTILEEFKDRTELNKAIKPCKDLGQFENSIHCNGAASSEKGIQGTQKDIVECLLDKLKKKIETSKSQHQNSGEPGQPCGDSLPLGDEDDEPLEEENPENKVGKPAICGNVDTTEEEETDDKCGKQDEEEKEDKDGVPAPKETAQPQPPAPAPGPVPGPPKEQETSPSSPPLSDQPTNSISDILSSTIPFGIAIALTSIVFLFLKVIHIVVYIYNEWNTLKDEFISNMLQNTQNTEPNILHDNVDNNTNPKTLHVSMDEKPFIMSIHDRDLYTGEEINYSINMVNNDNIPINSHNNVYSGIDLINDALSGDYDIYDELLKRKENELFGTNHVKQTSIHSVAKLISGAPIHNQLELFHKWLDRHRDMCEKWENHHERLAKLKEEWENETHSGNTHPSDSNKTLNTDIWKNIMNLIMMCKMIFIMM</sequence>
<dbReference type="Pfam" id="PF15445">
    <property type="entry name" value="ATS"/>
    <property type="match status" value="1"/>
</dbReference>
<dbReference type="FunFam" id="1.20.58.830:FF:000001">
    <property type="entry name" value="Erythrocyte membrane protein 1, PfEMP1"/>
    <property type="match status" value="1"/>
</dbReference>
<reference evidence="10" key="1">
    <citation type="submission" date="2007-11" db="EMBL/GenBank/DDBJ databases">
        <authorList>
            <consortium name="The Broad Institute Genome Sequencing Platform"/>
            <person name="Volkman S.K."/>
            <person name="Daily J.P."/>
            <person name="Sarr O."/>
            <person name="Ndiaye D."/>
            <person name="Ndir O."/>
            <person name="Mboup S."/>
            <person name="Lukens A."/>
            <person name="Stange-Thomann N."/>
            <person name="Mauceli E."/>
            <person name="Gnerre S."/>
            <person name="Jaffe D."/>
            <person name="Zainoun J."/>
            <person name="Wiegand R.C."/>
            <person name="Birren B."/>
            <person name="Galagan J."/>
            <person name="Lander E."/>
            <person name="Wirth D.F."/>
        </authorList>
    </citation>
    <scope>NUCLEOTIDE SEQUENCE [LARGE SCALE GENOMIC DNA]</scope>
    <source>
        <strain evidence="10">7G8</strain>
    </source>
</reference>
<evidence type="ECO:0000259" key="3">
    <source>
        <dbReference type="Pfam" id="PF03011"/>
    </source>
</evidence>
<dbReference type="Pfam" id="PF15447">
    <property type="entry name" value="NTS"/>
    <property type="match status" value="1"/>
</dbReference>
<keyword evidence="2" id="KW-0812">Transmembrane</keyword>
<gene>
    <name evidence="9" type="ORF">PFBG_00170</name>
</gene>
<feature type="compositionally biased region" description="Acidic residues" evidence="1">
    <location>
        <begin position="801"/>
        <end position="829"/>
    </location>
</feature>
<dbReference type="Gene3D" id="1.20.1310.20">
    <property type="entry name" value="Duffy-antigen binding domain"/>
    <property type="match status" value="2"/>
</dbReference>
<evidence type="ECO:0008006" key="11">
    <source>
        <dbReference type="Google" id="ProtNLM"/>
    </source>
</evidence>
<feature type="region of interest" description="Disordered" evidence="1">
    <location>
        <begin position="39"/>
        <end position="62"/>
    </location>
</feature>
<feature type="domain" description="Cysteine-rich interdomain region 1 gamma" evidence="7">
    <location>
        <begin position="1377"/>
        <end position="1426"/>
    </location>
</feature>
<name>W7FUX4_PLAF8</name>
<dbReference type="Proteomes" id="UP000030688">
    <property type="component" value="Unassembled WGS sequence"/>
</dbReference>
<dbReference type="InterPro" id="IPR029211">
    <property type="entry name" value="PfEMP1_ATS"/>
</dbReference>
<evidence type="ECO:0000313" key="9">
    <source>
        <dbReference type="EMBL" id="EUR81790.1"/>
    </source>
</evidence>
<evidence type="ECO:0000259" key="4">
    <source>
        <dbReference type="Pfam" id="PF05424"/>
    </source>
</evidence>
<dbReference type="FunFam" id="1.20.58.1930:FF:000001">
    <property type="entry name" value="Erythrocyte membrane protein 1, PfEMP1"/>
    <property type="match status" value="1"/>
</dbReference>
<evidence type="ECO:0000259" key="5">
    <source>
        <dbReference type="Pfam" id="PF15445"/>
    </source>
</evidence>
<dbReference type="InterPro" id="IPR008602">
    <property type="entry name" value="Duffy-antigen-binding"/>
</dbReference>
<dbReference type="Gene3D" id="1.10.1900.40">
    <property type="entry name" value="Acidic terminal segments, variant surface antigen of PfEMP1"/>
    <property type="match status" value="2"/>
</dbReference>
<dbReference type="FunFam" id="1.10.1900.40:FF:000001">
    <property type="entry name" value="Erythrocyte membrane protein 1"/>
    <property type="match status" value="1"/>
</dbReference>
<dbReference type="InterPro" id="IPR042202">
    <property type="entry name" value="Duffy-ag-bd_sf"/>
</dbReference>
<keyword evidence="2" id="KW-1133">Transmembrane helix</keyword>
<feature type="region of interest" description="Disordered" evidence="1">
    <location>
        <begin position="1575"/>
        <end position="1689"/>
    </location>
</feature>